<evidence type="ECO:0000256" key="4">
    <source>
        <dbReference type="SAM" id="MobiDB-lite"/>
    </source>
</evidence>
<dbReference type="InterPro" id="IPR057670">
    <property type="entry name" value="SH3_retrovirus"/>
</dbReference>
<sequence length="2615" mass="296934">MSGNDTDAVDADIRPIYDEKPMAEVQLTAECNIFAIGQHHTEQLEIINEGRVDQWVPTGMILAFCTSKDDSESTHGSNVDVPNFHKCKQTLDLSANTSINVQKEQGFDLSEELESLFGPLFDEYFNKENQFVSKSSDVTTADTSDKHQQQQDSTSSTSTLATTTDDLDAFDSDCDEAPSARALDHCVQEMYYSEQPAFVHNLDTEITNDSNIISYDQYLKENENEVVQDTTSHEQRNDMIMSVINEMSNQVAKCNAIQSTLYDGTVLAKKHDVISVIDSKETLILAEDIRSKMNEIQKDPIFKEKSSAERERHDNQQLEKHIANMKEKAIADWSEFVNNSRVIAPGKRAKALEPYDNALDYASRDTNLYTLSLDDILKSYPICLLSKASKTKSWLWHRRLSHLNFGTINELSKEGLVRGLLKLKYEKDYLCSACSLGESKKHTHKPKSEYVIQEKLYLLHMDLCGQMRIESINGNKYILVIFDDYSQFTWVKFLRSKDETLKFIIKLLKKVQVRLNATIRNIRTHNGIEFVNQTLKTYYEDVEIFVLHNRMTLPKDGTDFSGSCTYNANIFKGTIITVGRSSSNKNGQSVRIKRLHDDIRVTAAQGEYDTWKLRIEQYFQVQDYALWDVIENGNSFKPVAQTTTNDAGTLNTRITGPVSTEEKAQKKNDVKARIWRNKPDLDTLSFDDLYNNFKIFKQEVKGTASSSSNLNSQNMAFISSPSSTNEVNTAYGVSTANTQDNPDLVQIYEDDLEEKDLKWQLTLLSMRIRRQPRNQDNSRRTVNVEDTFSNAMVAIDGASFDWSFMADDEVPTNMALMAFLDFEPEFEGYEPKTSKSVSKDISNEVKESLDSPLVKKLVSDDKLDKKTVLPTVAKIEFVRAKQQEKPVRKPVKNLMKNMLPLGEEPKDEELLVKELLKRNSVLFTDTGCFVLSPDFKLTDKSQATLDESMLWHRRLGHVNFKTINKLAKENLVRCLPIKHIENDQTCVACLKGKQHKASSTGDETTSIRKKFIIKIENLVDKKVKVIRCDNGTKFKNSVINDFYEMKGIRREFSVARNPQQNGVAERRNKTLIEAARTMLADFKLPTTFWAEAVNTACYVKNRVLVFKPHNKTPCELFRGRTHALSFMRPFGCHVTILNTLDHLRKFDGKSDDGFFVGYLLNSKAFRVYNSRTRKVKENLHVRFLEDKHIIVGDGPKWLFDIDVLTKLMNYMPIKDGSLFDSSSKNASNDEQQPSSDVRHKDDEGDERGIVFRDKARLVAQGYTQEEGIDYDEVLLQFLGLKQLAYASFKDFIVYQMDVKSAFLYGKIEEEVYVCQPSGFEDPETAEAEDVDVHLYRSMIGSLMYLTASRLEIMFAVCACARFQVTPKVSHLHAVKRIFRYLKGQPNLGLWYHKDSPFDLEAYTDSDYVGASLDRKSTTGGCQFLKSILISWKCLKQTVVANSSTEAEYVVAASCCGQAMKKVKTVNGEEQIQALVDKKKKVIITETSVRSDLHLEDVKGTECLPTATIFEQLTLMGQVEGMLKHKEINVTPSHTKKIFANIKRQGKDFSGKVTPLFETIMVQPQEDMGENSKIPTDSHRTPTVTQPSTSSQPQQKQKSKKSKKRITKVPQLSDSTHDAANEHVTTTSNDPLLSREDILKLTELIELCTLLQSRVLALETKKANQDLMIGNLKRRVKKLEKKANKKTHKLKRLYKIGSSTRVESSEDAGLGDQEDASKQEKMIDDLDANEGVTLVDETKGRNDQDMVDTSILDDEEVVGEKEVSTADPVPTAGEVVTTSGVEAKGIVMQEPSKTPTPTPILIDSSQQPSKANDKGKAKMIEPKKPLKMKDQIMVDEEVSRNIKAQLQAELEQKERLTRQNEEANIAMFMNFNREDLEVLWSIVKARFKKTKPVDDMDNLLFQTLKTMFEHHVEDNIWKYQQGLAKERIVGIKRLHDDIRVTAAQVKHDEFGGVLENKAGLVAKGFRQEEGTDFEESFTPVTKIEAIPIFVAYAAHKNMIIYQMDFKTAFLNELNQMKIYSVYQLTLPVIVAKPNKKHLHAVKQVFRFLKGIIITGIWYSKDIGIVLTTYADADHAGCQDTRRSTSGSAASLIRLRYDTVTRILMSSLDHPNGVPDAVSTSLGTKHANTRGKGLLTKKGIEVVIKRVSILKRRHSKTVIKDFDQSKEVADVVDYKETKEEEPMIRRRPTGVVIGGASHKESNEKEVDHLIKLKGTEMLPASVQFKLDLKKARKASKEGFILQQRPKSSCEGSSVTLEFPDGLSIKSSNEGSGMTLAVLDEPSDNSSNSCSNSEDEIKDILSDEVDDTKKAEESKKLMMHKMQKNKLKKNNILMIREAMNKLVQAHLKNILPKDVPDFGKIKLEKAAKKSMPKYSETPFDQASLYEYDLNDKLFKLIRESKSYDKHPAHKALYDALVQSLIIDENDMDKQLKVLPTQNKRRRDDQEQDPPTDLEKEKKKRKQKDFESSKKDKDQVGSSKKGKYPSTTDKSVHADETIHDVEMEARELVKMMCKPLPLHGAPGRLTILEDFFFNKDLKNLTTGNVEKKYATSLTKLKAARIEDVQLGVESYQTNHNITMPQVRCAGLDDKEPYTIFYEPRGVVYLNKDDKKYLMRADKV</sequence>
<reference evidence="6" key="1">
    <citation type="journal article" date="2019" name="Sci. Rep.">
        <title>Draft genome of Tanacetum cinerariifolium, the natural source of mosquito coil.</title>
        <authorList>
            <person name="Yamashiro T."/>
            <person name="Shiraishi A."/>
            <person name="Satake H."/>
            <person name="Nakayama K."/>
        </authorList>
    </citation>
    <scope>NUCLEOTIDE SEQUENCE</scope>
</reference>
<dbReference type="Gene3D" id="3.30.420.10">
    <property type="entry name" value="Ribonuclease H-like superfamily/Ribonuclease H"/>
    <property type="match status" value="2"/>
</dbReference>
<feature type="compositionally biased region" description="Low complexity" evidence="4">
    <location>
        <begin position="1580"/>
        <end position="1595"/>
    </location>
</feature>
<feature type="compositionally biased region" description="Basic and acidic residues" evidence="4">
    <location>
        <begin position="2460"/>
        <end position="2471"/>
    </location>
</feature>
<evidence type="ECO:0000313" key="6">
    <source>
        <dbReference type="EMBL" id="GEU83454.1"/>
    </source>
</evidence>
<feature type="coiled-coil region" evidence="3">
    <location>
        <begin position="1838"/>
        <end position="1865"/>
    </location>
</feature>
<evidence type="ECO:0000259" key="5">
    <source>
        <dbReference type="PROSITE" id="PS50994"/>
    </source>
</evidence>
<gene>
    <name evidence="6" type="ORF">Tci_055432</name>
</gene>
<feature type="region of interest" description="Disordered" evidence="4">
    <location>
        <begin position="1700"/>
        <end position="1720"/>
    </location>
</feature>
<proteinExistence type="predicted"/>
<comment type="caution">
    <text evidence="6">The sequence shown here is derived from an EMBL/GenBank/DDBJ whole genome shotgun (WGS) entry which is preliminary data.</text>
</comment>
<dbReference type="InterPro" id="IPR012337">
    <property type="entry name" value="RNaseH-like_sf"/>
</dbReference>
<evidence type="ECO:0000256" key="1">
    <source>
        <dbReference type="ARBA" id="ARBA00022723"/>
    </source>
</evidence>
<protein>
    <submittedName>
        <fullName evidence="6">Ribonuclease H-like domain-containing protein</fullName>
    </submittedName>
</protein>
<organism evidence="6">
    <name type="scientific">Tanacetum cinerariifolium</name>
    <name type="common">Dalmatian daisy</name>
    <name type="synonym">Chrysanthemum cinerariifolium</name>
    <dbReference type="NCBI Taxonomy" id="118510"/>
    <lineage>
        <taxon>Eukaryota</taxon>
        <taxon>Viridiplantae</taxon>
        <taxon>Streptophyta</taxon>
        <taxon>Embryophyta</taxon>
        <taxon>Tracheophyta</taxon>
        <taxon>Spermatophyta</taxon>
        <taxon>Magnoliopsida</taxon>
        <taxon>eudicotyledons</taxon>
        <taxon>Gunneridae</taxon>
        <taxon>Pentapetalae</taxon>
        <taxon>asterids</taxon>
        <taxon>campanulids</taxon>
        <taxon>Asterales</taxon>
        <taxon>Asteraceae</taxon>
        <taxon>Asteroideae</taxon>
        <taxon>Anthemideae</taxon>
        <taxon>Anthemidinae</taxon>
        <taxon>Tanacetum</taxon>
    </lineage>
</organism>
<dbReference type="InterPro" id="IPR025724">
    <property type="entry name" value="GAG-pre-integrase_dom"/>
</dbReference>
<feature type="compositionally biased region" description="Basic residues" evidence="4">
    <location>
        <begin position="1596"/>
        <end position="1606"/>
    </location>
</feature>
<dbReference type="PROSITE" id="PS50994">
    <property type="entry name" value="INTEGRASE"/>
    <property type="match status" value="1"/>
</dbReference>
<feature type="region of interest" description="Disordered" evidence="4">
    <location>
        <begin position="2429"/>
        <end position="2493"/>
    </location>
</feature>
<feature type="region of interest" description="Disordered" evidence="4">
    <location>
        <begin position="1221"/>
        <end position="1243"/>
    </location>
</feature>
<dbReference type="InterPro" id="IPR039537">
    <property type="entry name" value="Retrotran_Ty1/copia-like"/>
</dbReference>
<keyword evidence="2" id="KW-0378">Hydrolase</keyword>
<name>A0A6L2NFY6_TANCI</name>
<dbReference type="EMBL" id="BKCJ010008686">
    <property type="protein sequence ID" value="GEU83454.1"/>
    <property type="molecule type" value="Genomic_DNA"/>
</dbReference>
<dbReference type="CDD" id="cd09272">
    <property type="entry name" value="RNase_HI_RT_Ty1"/>
    <property type="match status" value="1"/>
</dbReference>
<dbReference type="InterPro" id="IPR001584">
    <property type="entry name" value="Integrase_cat-core"/>
</dbReference>
<keyword evidence="1" id="KW-0479">Metal-binding</keyword>
<dbReference type="Pfam" id="PF25597">
    <property type="entry name" value="SH3_retrovirus"/>
    <property type="match status" value="1"/>
</dbReference>
<dbReference type="GO" id="GO:0015074">
    <property type="term" value="P:DNA integration"/>
    <property type="evidence" value="ECO:0007669"/>
    <property type="project" value="InterPro"/>
</dbReference>
<dbReference type="SUPFAM" id="SSF53098">
    <property type="entry name" value="Ribonuclease H-like"/>
    <property type="match status" value="2"/>
</dbReference>
<dbReference type="GO" id="GO:0016787">
    <property type="term" value="F:hydrolase activity"/>
    <property type="evidence" value="ECO:0007669"/>
    <property type="project" value="UniProtKB-KW"/>
</dbReference>
<evidence type="ECO:0000256" key="3">
    <source>
        <dbReference type="SAM" id="Coils"/>
    </source>
</evidence>
<dbReference type="Pfam" id="PF13976">
    <property type="entry name" value="gag_pre-integrs"/>
    <property type="match status" value="2"/>
</dbReference>
<feature type="coiled-coil region" evidence="3">
    <location>
        <begin position="1661"/>
        <end position="1695"/>
    </location>
</feature>
<feature type="compositionally biased region" description="Polar residues" evidence="4">
    <location>
        <begin position="1221"/>
        <end position="1235"/>
    </location>
</feature>
<feature type="region of interest" description="Disordered" evidence="4">
    <location>
        <begin position="136"/>
        <end position="160"/>
    </location>
</feature>
<dbReference type="InterPro" id="IPR036397">
    <property type="entry name" value="RNaseH_sf"/>
</dbReference>
<dbReference type="PANTHER" id="PTHR42648">
    <property type="entry name" value="TRANSPOSASE, PUTATIVE-RELATED"/>
    <property type="match status" value="1"/>
</dbReference>
<feature type="domain" description="Integrase catalytic" evidence="5">
    <location>
        <begin position="1024"/>
        <end position="1121"/>
    </location>
</feature>
<keyword evidence="3" id="KW-0175">Coiled coil</keyword>
<feature type="region of interest" description="Disordered" evidence="4">
    <location>
        <begin position="1789"/>
        <end position="1816"/>
    </location>
</feature>
<dbReference type="InterPro" id="IPR013103">
    <property type="entry name" value="RVT_2"/>
</dbReference>
<accession>A0A6L2NFY6</accession>
<evidence type="ECO:0000256" key="2">
    <source>
        <dbReference type="ARBA" id="ARBA00022801"/>
    </source>
</evidence>
<feature type="region of interest" description="Disordered" evidence="4">
    <location>
        <begin position="1563"/>
        <end position="1628"/>
    </location>
</feature>
<dbReference type="GO" id="GO:0046872">
    <property type="term" value="F:metal ion binding"/>
    <property type="evidence" value="ECO:0007669"/>
    <property type="project" value="UniProtKB-KW"/>
</dbReference>
<dbReference type="GO" id="GO:0003676">
    <property type="term" value="F:nucleic acid binding"/>
    <property type="evidence" value="ECO:0007669"/>
    <property type="project" value="InterPro"/>
</dbReference>
<dbReference type="Pfam" id="PF07727">
    <property type="entry name" value="RVT_2"/>
    <property type="match status" value="2"/>
</dbReference>
<feature type="compositionally biased region" description="Low complexity" evidence="4">
    <location>
        <begin position="150"/>
        <end position="160"/>
    </location>
</feature>
<dbReference type="PANTHER" id="PTHR42648:SF32">
    <property type="entry name" value="RIBONUCLEASE H-LIKE DOMAIN, GAG-PRE-INTEGRASE DOMAIN PROTEIN-RELATED"/>
    <property type="match status" value="1"/>
</dbReference>